<dbReference type="PANTHER" id="PTHR11645:SF0">
    <property type="entry name" value="PYRROLINE-5-CARBOXYLATE REDUCTASE 3"/>
    <property type="match status" value="1"/>
</dbReference>
<sequence>MMEQKSITFIGGGNMAQAIVFGLLKQGYARHLITVCDPNEYQRAVFLAKGINATDNNQQAVQTADVVLLAVKPQIMALACESLSAVDFSGKLVISIAAGISISRLQALLPTAQQIVRVMPNTSVFVSEGMAGLYADQHLSTKNHQFATALLQAVGQTVWVAQESDMHWVTAAAGSSPAYFFRFMEAMQEVLLKQGLSSETARLLVQQSALGAARMVICNPETPIATLRENVTSKGGTTAAALAVFEQADLAAIIEQAMQACVERSMEMETLF</sequence>
<keyword evidence="2 4" id="KW-0521">NADP</keyword>
<evidence type="ECO:0000256" key="7">
    <source>
        <dbReference type="RuleBase" id="RU003903"/>
    </source>
</evidence>
<keyword evidence="4" id="KW-0963">Cytoplasm</keyword>
<evidence type="ECO:0000256" key="4">
    <source>
        <dbReference type="HAMAP-Rule" id="MF_01925"/>
    </source>
</evidence>
<evidence type="ECO:0000256" key="5">
    <source>
        <dbReference type="NCBIfam" id="TIGR00112"/>
    </source>
</evidence>
<evidence type="ECO:0000259" key="9">
    <source>
        <dbReference type="Pfam" id="PF14748"/>
    </source>
</evidence>
<dbReference type="Pfam" id="PF14748">
    <property type="entry name" value="P5CR_dimer"/>
    <property type="match status" value="1"/>
</dbReference>
<comment type="similarity">
    <text evidence="1 4 7">Belongs to the pyrroline-5-carboxylate reductase family.</text>
</comment>
<feature type="binding site" evidence="6">
    <location>
        <begin position="70"/>
        <end position="73"/>
    </location>
    <ligand>
        <name>NADP(+)</name>
        <dbReference type="ChEBI" id="CHEBI:58349"/>
    </ligand>
</feature>
<dbReference type="PANTHER" id="PTHR11645">
    <property type="entry name" value="PYRROLINE-5-CARBOXYLATE REDUCTASE"/>
    <property type="match status" value="1"/>
</dbReference>
<comment type="catalytic activity">
    <reaction evidence="4 7">
        <text>L-proline + NADP(+) = (S)-1-pyrroline-5-carboxylate + NADPH + 2 H(+)</text>
        <dbReference type="Rhea" id="RHEA:14109"/>
        <dbReference type="ChEBI" id="CHEBI:15378"/>
        <dbReference type="ChEBI" id="CHEBI:17388"/>
        <dbReference type="ChEBI" id="CHEBI:57783"/>
        <dbReference type="ChEBI" id="CHEBI:58349"/>
        <dbReference type="ChEBI" id="CHEBI:60039"/>
        <dbReference type="EC" id="1.5.1.2"/>
    </reaction>
</comment>
<dbReference type="GO" id="GO:0004735">
    <property type="term" value="F:pyrroline-5-carboxylate reductase activity"/>
    <property type="evidence" value="ECO:0007669"/>
    <property type="project" value="UniProtKB-UniRule"/>
</dbReference>
<dbReference type="EMBL" id="SLYB01000035">
    <property type="protein sequence ID" value="TCP91223.1"/>
    <property type="molecule type" value="Genomic_DNA"/>
</dbReference>
<dbReference type="NCBIfam" id="TIGR00112">
    <property type="entry name" value="proC"/>
    <property type="match status" value="1"/>
</dbReference>
<comment type="pathway">
    <text evidence="4 7">Amino-acid biosynthesis; L-proline biosynthesis; L-proline from L-glutamate 5-semialdehyde: step 1/1.</text>
</comment>
<dbReference type="Gene3D" id="1.10.3730.10">
    <property type="entry name" value="ProC C-terminal domain-like"/>
    <property type="match status" value="1"/>
</dbReference>
<dbReference type="InterPro" id="IPR000304">
    <property type="entry name" value="Pyrroline-COOH_reductase"/>
</dbReference>
<evidence type="ECO:0000256" key="1">
    <source>
        <dbReference type="ARBA" id="ARBA00005525"/>
    </source>
</evidence>
<feature type="domain" description="Pyrroline-5-carboxylate reductase dimerisation" evidence="9">
    <location>
        <begin position="163"/>
        <end position="268"/>
    </location>
</feature>
<dbReference type="EC" id="1.5.1.2" evidence="4 5"/>
<evidence type="ECO:0000256" key="3">
    <source>
        <dbReference type="ARBA" id="ARBA00023002"/>
    </source>
</evidence>
<evidence type="ECO:0000313" key="10">
    <source>
        <dbReference type="EMBL" id="TCP91223.1"/>
    </source>
</evidence>
<evidence type="ECO:0000259" key="8">
    <source>
        <dbReference type="Pfam" id="PF03807"/>
    </source>
</evidence>
<dbReference type="PIRSF" id="PIRSF000193">
    <property type="entry name" value="Pyrrol-5-carb_rd"/>
    <property type="match status" value="1"/>
</dbReference>
<dbReference type="SUPFAM" id="SSF51735">
    <property type="entry name" value="NAD(P)-binding Rossmann-fold domains"/>
    <property type="match status" value="1"/>
</dbReference>
<dbReference type="GO" id="GO:0055129">
    <property type="term" value="P:L-proline biosynthetic process"/>
    <property type="evidence" value="ECO:0007669"/>
    <property type="project" value="UniProtKB-UniRule"/>
</dbReference>
<dbReference type="InterPro" id="IPR029036">
    <property type="entry name" value="P5CR_dimer"/>
</dbReference>
<dbReference type="SUPFAM" id="SSF48179">
    <property type="entry name" value="6-phosphogluconate dehydrogenase C-terminal domain-like"/>
    <property type="match status" value="1"/>
</dbReference>
<dbReference type="Gene3D" id="3.40.50.720">
    <property type="entry name" value="NAD(P)-binding Rossmann-like Domain"/>
    <property type="match status" value="1"/>
</dbReference>
<dbReference type="InterPro" id="IPR053790">
    <property type="entry name" value="P5CR-like_CS"/>
</dbReference>
<keyword evidence="4 7" id="KW-0641">Proline biosynthesis</keyword>
<feature type="domain" description="Pyrroline-5-carboxylate reductase catalytic N-terminal" evidence="8">
    <location>
        <begin position="7"/>
        <end position="99"/>
    </location>
</feature>
<protein>
    <recommendedName>
        <fullName evidence="4 5">Pyrroline-5-carboxylate reductase</fullName>
        <shortName evidence="4">P5C reductase</shortName>
        <shortName evidence="4">P5CR</shortName>
        <ecNumber evidence="4 5">1.5.1.2</ecNumber>
    </recommendedName>
    <alternativeName>
        <fullName evidence="4">PCA reductase</fullName>
    </alternativeName>
</protein>
<keyword evidence="4 7" id="KW-0028">Amino-acid biosynthesis</keyword>
<reference evidence="10 11" key="1">
    <citation type="submission" date="2019-03" db="EMBL/GenBank/DDBJ databases">
        <title>Genomic Encyclopedia of Type Strains, Phase IV (KMG-IV): sequencing the most valuable type-strain genomes for metagenomic binning, comparative biology and taxonomic classification.</title>
        <authorList>
            <person name="Goeker M."/>
        </authorList>
    </citation>
    <scope>NUCLEOTIDE SEQUENCE [LARGE SCALE GENOMIC DNA]</scope>
    <source>
        <strain evidence="10 11">DSM 28404</strain>
    </source>
</reference>
<dbReference type="InterPro" id="IPR008927">
    <property type="entry name" value="6-PGluconate_DH-like_C_sf"/>
</dbReference>
<dbReference type="AlphaFoldDB" id="A0A4V2T0V4"/>
<accession>A0A4V2T0V4</accession>
<dbReference type="FunFam" id="1.10.3730.10:FF:000001">
    <property type="entry name" value="Pyrroline-5-carboxylate reductase"/>
    <property type="match status" value="1"/>
</dbReference>
<dbReference type="GO" id="GO:0005737">
    <property type="term" value="C:cytoplasm"/>
    <property type="evidence" value="ECO:0007669"/>
    <property type="project" value="UniProtKB-SubCell"/>
</dbReference>
<feature type="binding site" evidence="6">
    <location>
        <position position="57"/>
    </location>
    <ligand>
        <name>NADPH</name>
        <dbReference type="ChEBI" id="CHEBI:57783"/>
    </ligand>
</feature>
<dbReference type="PROSITE" id="PS00521">
    <property type="entry name" value="P5CR"/>
    <property type="match status" value="1"/>
</dbReference>
<evidence type="ECO:0000256" key="6">
    <source>
        <dbReference type="PIRSR" id="PIRSR000193-1"/>
    </source>
</evidence>
<dbReference type="Proteomes" id="UP000295763">
    <property type="component" value="Unassembled WGS sequence"/>
</dbReference>
<gene>
    <name evidence="4" type="primary">proC</name>
    <name evidence="10" type="ORF">EDC44_13520</name>
</gene>
<comment type="catalytic activity">
    <reaction evidence="4">
        <text>L-proline + NAD(+) = (S)-1-pyrroline-5-carboxylate + NADH + 2 H(+)</text>
        <dbReference type="Rhea" id="RHEA:14105"/>
        <dbReference type="ChEBI" id="CHEBI:15378"/>
        <dbReference type="ChEBI" id="CHEBI:17388"/>
        <dbReference type="ChEBI" id="CHEBI:57540"/>
        <dbReference type="ChEBI" id="CHEBI:57945"/>
        <dbReference type="ChEBI" id="CHEBI:60039"/>
        <dbReference type="EC" id="1.5.1.2"/>
    </reaction>
</comment>
<dbReference type="InterPro" id="IPR036291">
    <property type="entry name" value="NAD(P)-bd_dom_sf"/>
</dbReference>
<comment type="subcellular location">
    <subcellularLocation>
        <location evidence="4">Cytoplasm</location>
    </subcellularLocation>
</comment>
<dbReference type="Pfam" id="PF03807">
    <property type="entry name" value="F420_oxidored"/>
    <property type="match status" value="1"/>
</dbReference>
<dbReference type="HAMAP" id="MF_01925">
    <property type="entry name" value="P5C_reductase"/>
    <property type="match status" value="1"/>
</dbReference>
<organism evidence="10 11">
    <name type="scientific">Cricetibacter osteomyelitidis</name>
    <dbReference type="NCBI Taxonomy" id="1521931"/>
    <lineage>
        <taxon>Bacteria</taxon>
        <taxon>Pseudomonadati</taxon>
        <taxon>Pseudomonadota</taxon>
        <taxon>Gammaproteobacteria</taxon>
        <taxon>Pasteurellales</taxon>
        <taxon>Pasteurellaceae</taxon>
        <taxon>Cricetibacter</taxon>
    </lineage>
</organism>
<comment type="caution">
    <text evidence="10">The sequence shown here is derived from an EMBL/GenBank/DDBJ whole genome shotgun (WGS) entry which is preliminary data.</text>
</comment>
<evidence type="ECO:0000313" key="11">
    <source>
        <dbReference type="Proteomes" id="UP000295763"/>
    </source>
</evidence>
<keyword evidence="11" id="KW-1185">Reference proteome</keyword>
<name>A0A4V2T0V4_9PAST</name>
<dbReference type="InterPro" id="IPR028939">
    <property type="entry name" value="P5C_Rdtase_cat_N"/>
</dbReference>
<proteinExistence type="inferred from homology"/>
<dbReference type="UniPathway" id="UPA00098">
    <property type="reaction ID" value="UER00361"/>
</dbReference>
<comment type="function">
    <text evidence="4">Catalyzes the reduction of 1-pyrroline-5-carboxylate (PCA) to L-proline.</text>
</comment>
<evidence type="ECO:0000256" key="2">
    <source>
        <dbReference type="ARBA" id="ARBA00022857"/>
    </source>
</evidence>
<feature type="binding site" evidence="6">
    <location>
        <begin position="10"/>
        <end position="15"/>
    </location>
    <ligand>
        <name>NADP(+)</name>
        <dbReference type="ChEBI" id="CHEBI:58349"/>
    </ligand>
</feature>
<keyword evidence="3 4" id="KW-0560">Oxidoreductase</keyword>